<keyword evidence="4 8" id="KW-1003">Cell membrane</keyword>
<feature type="transmembrane region" description="Helical" evidence="8">
    <location>
        <begin position="205"/>
        <end position="235"/>
    </location>
</feature>
<evidence type="ECO:0000256" key="2">
    <source>
        <dbReference type="ARBA" id="ARBA00009142"/>
    </source>
</evidence>
<dbReference type="AlphaFoldDB" id="A0A8J3AG79"/>
<comment type="subcellular location">
    <subcellularLocation>
        <location evidence="1 8">Cell membrane</location>
        <topology evidence="1 8">Multi-pass membrane protein</topology>
    </subcellularLocation>
</comment>
<feature type="transmembrane region" description="Helical" evidence="8">
    <location>
        <begin position="247"/>
        <end position="265"/>
    </location>
</feature>
<dbReference type="InterPro" id="IPR052017">
    <property type="entry name" value="TSUP"/>
</dbReference>
<keyword evidence="9" id="KW-0732">Signal</keyword>
<reference evidence="10" key="1">
    <citation type="journal article" date="2014" name="Int. J. Syst. Evol. Microbiol.">
        <title>Complete genome sequence of Corynebacterium casei LMG S-19264T (=DSM 44701T), isolated from a smear-ripened cheese.</title>
        <authorList>
            <consortium name="US DOE Joint Genome Institute (JGI-PGF)"/>
            <person name="Walter F."/>
            <person name="Albersmeier A."/>
            <person name="Kalinowski J."/>
            <person name="Ruckert C."/>
        </authorList>
    </citation>
    <scope>NUCLEOTIDE SEQUENCE</scope>
    <source>
        <strain evidence="10">CGMCC 1.14988</strain>
    </source>
</reference>
<dbReference type="GO" id="GO:0005886">
    <property type="term" value="C:plasma membrane"/>
    <property type="evidence" value="ECO:0007669"/>
    <property type="project" value="UniProtKB-SubCell"/>
</dbReference>
<evidence type="ECO:0000256" key="9">
    <source>
        <dbReference type="SAM" id="SignalP"/>
    </source>
</evidence>
<name>A0A8J3AG79_9ACTN</name>
<feature type="signal peptide" evidence="9">
    <location>
        <begin position="1"/>
        <end position="21"/>
    </location>
</feature>
<reference evidence="10" key="2">
    <citation type="submission" date="2020-09" db="EMBL/GenBank/DDBJ databases">
        <authorList>
            <person name="Sun Q."/>
            <person name="Zhou Y."/>
        </authorList>
    </citation>
    <scope>NUCLEOTIDE SEQUENCE</scope>
    <source>
        <strain evidence="10">CGMCC 1.14988</strain>
    </source>
</reference>
<keyword evidence="6 8" id="KW-1133">Transmembrane helix</keyword>
<keyword evidence="11" id="KW-1185">Reference proteome</keyword>
<evidence type="ECO:0000256" key="4">
    <source>
        <dbReference type="ARBA" id="ARBA00022475"/>
    </source>
</evidence>
<dbReference type="RefSeq" id="WP_130648056.1">
    <property type="nucleotide sequence ID" value="NZ_BMHA01000009.1"/>
</dbReference>
<comment type="similarity">
    <text evidence="2 8">Belongs to the 4-toluene sulfonate uptake permease (TSUP) (TC 2.A.102) family.</text>
</comment>
<evidence type="ECO:0000256" key="3">
    <source>
        <dbReference type="ARBA" id="ARBA00022448"/>
    </source>
</evidence>
<organism evidence="10 11">
    <name type="scientific">Egicoccus halophilus</name>
    <dbReference type="NCBI Taxonomy" id="1670830"/>
    <lineage>
        <taxon>Bacteria</taxon>
        <taxon>Bacillati</taxon>
        <taxon>Actinomycetota</taxon>
        <taxon>Nitriliruptoria</taxon>
        <taxon>Egicoccales</taxon>
        <taxon>Egicoccaceae</taxon>
        <taxon>Egicoccus</taxon>
    </lineage>
</organism>
<keyword evidence="3" id="KW-0813">Transport</keyword>
<comment type="caution">
    <text evidence="10">The sequence shown here is derived from an EMBL/GenBank/DDBJ whole genome shotgun (WGS) entry which is preliminary data.</text>
</comment>
<dbReference type="Proteomes" id="UP000650511">
    <property type="component" value="Unassembled WGS sequence"/>
</dbReference>
<evidence type="ECO:0000256" key="1">
    <source>
        <dbReference type="ARBA" id="ARBA00004651"/>
    </source>
</evidence>
<gene>
    <name evidence="10" type="ORF">GCM10011354_24590</name>
</gene>
<feature type="transmembrane region" description="Helical" evidence="8">
    <location>
        <begin position="165"/>
        <end position="185"/>
    </location>
</feature>
<dbReference type="EMBL" id="BMHA01000009">
    <property type="protein sequence ID" value="GGI07538.1"/>
    <property type="molecule type" value="Genomic_DNA"/>
</dbReference>
<dbReference type="OrthoDB" id="3782574at2"/>
<protein>
    <recommendedName>
        <fullName evidence="8">Probable membrane transporter protein</fullName>
    </recommendedName>
</protein>
<dbReference type="Pfam" id="PF01925">
    <property type="entry name" value="TauE"/>
    <property type="match status" value="1"/>
</dbReference>
<dbReference type="PANTHER" id="PTHR30269:SF0">
    <property type="entry name" value="MEMBRANE TRANSPORTER PROTEIN YFCA-RELATED"/>
    <property type="match status" value="1"/>
</dbReference>
<evidence type="ECO:0000256" key="6">
    <source>
        <dbReference type="ARBA" id="ARBA00022989"/>
    </source>
</evidence>
<dbReference type="PANTHER" id="PTHR30269">
    <property type="entry name" value="TRANSMEMBRANE PROTEIN YFCA"/>
    <property type="match status" value="1"/>
</dbReference>
<sequence length="266" mass="26611">MSALQVVILFFAAAGAGAVNAVVGAGTLITFPTLLAMGVPPVTANVSNAVGLVPGGLAAAGAYHRVLHSQRRLVARLLVPSAAGAALGGLLVLAFDPAVFAAAVPVLLVGSAVLALAQPRITQLMRSRPGRRTVPSRPAARDEDAVGVTGASAPLMLGVGLTGIYGGYFGAAQGVVLLCLLGLLLQAELTAVNGLKNLLSTTANLLAASIFVVAGVVDWRIAGVVAVGSVLGGWFGAKGAQRLNPRLLRLSLVVVAVAAAIRQIVT</sequence>
<keyword evidence="5 8" id="KW-0812">Transmembrane</keyword>
<feature type="transmembrane region" description="Helical" evidence="8">
    <location>
        <begin position="73"/>
        <end position="93"/>
    </location>
</feature>
<proteinExistence type="inferred from homology"/>
<evidence type="ECO:0000256" key="8">
    <source>
        <dbReference type="RuleBase" id="RU363041"/>
    </source>
</evidence>
<feature type="chain" id="PRO_5039387211" description="Probable membrane transporter protein" evidence="9">
    <location>
        <begin position="22"/>
        <end position="266"/>
    </location>
</feature>
<keyword evidence="7 8" id="KW-0472">Membrane</keyword>
<evidence type="ECO:0000313" key="11">
    <source>
        <dbReference type="Proteomes" id="UP000650511"/>
    </source>
</evidence>
<dbReference type="InterPro" id="IPR002781">
    <property type="entry name" value="TM_pro_TauE-like"/>
</dbReference>
<feature type="transmembrane region" description="Helical" evidence="8">
    <location>
        <begin position="99"/>
        <end position="117"/>
    </location>
</feature>
<evidence type="ECO:0000256" key="7">
    <source>
        <dbReference type="ARBA" id="ARBA00023136"/>
    </source>
</evidence>
<evidence type="ECO:0000313" key="10">
    <source>
        <dbReference type="EMBL" id="GGI07538.1"/>
    </source>
</evidence>
<evidence type="ECO:0000256" key="5">
    <source>
        <dbReference type="ARBA" id="ARBA00022692"/>
    </source>
</evidence>
<accession>A0A8J3AG79</accession>
<feature type="transmembrane region" description="Helical" evidence="8">
    <location>
        <begin position="45"/>
        <end position="66"/>
    </location>
</feature>